<proteinExistence type="predicted"/>
<dbReference type="SUPFAM" id="SSF69349">
    <property type="entry name" value="Phage fibre proteins"/>
    <property type="match status" value="1"/>
</dbReference>
<dbReference type="Proteomes" id="UP000609346">
    <property type="component" value="Unassembled WGS sequence"/>
</dbReference>
<dbReference type="Gene3D" id="2.40.50.230">
    <property type="entry name" value="Gp5 N-terminal domain"/>
    <property type="match status" value="1"/>
</dbReference>
<sequence length="217" mass="23676">MSLYELLQSESRSGDSRMNGVAIAIVTNIQDPENMGRVKVKYPWHGGEDESYWARIATLMAGKERGTYFLPEVGDEVLVAFEMGNIQFPYVLGALWNGEDKPPQDGGDGKNHIRQIKSRSGHELTFNDEDGKGSITLMTKSGHQIVLDDSSGGERIQIVDKSGSNKIVIDSAKSEITVESGMKLRMKAPTVELEADSMMTIKAGGTLTLKGALVQIN</sequence>
<evidence type="ECO:0000313" key="3">
    <source>
        <dbReference type="Proteomes" id="UP000609346"/>
    </source>
</evidence>
<name>A0ABR8N5A4_9BACL</name>
<evidence type="ECO:0000313" key="2">
    <source>
        <dbReference type="EMBL" id="MBD3922431.1"/>
    </source>
</evidence>
<accession>A0ABR8N5A4</accession>
<keyword evidence="3" id="KW-1185">Reference proteome</keyword>
<dbReference type="Gene3D" id="3.10.450.190">
    <property type="match status" value="1"/>
</dbReference>
<dbReference type="RefSeq" id="WP_191206735.1">
    <property type="nucleotide sequence ID" value="NZ_JACXZA010000009.1"/>
</dbReference>
<dbReference type="EMBL" id="JACXZA010000009">
    <property type="protein sequence ID" value="MBD3922431.1"/>
    <property type="molecule type" value="Genomic_DNA"/>
</dbReference>
<comment type="caution">
    <text evidence="2">The sequence shown here is derived from an EMBL/GenBank/DDBJ whole genome shotgun (WGS) entry which is preliminary data.</text>
</comment>
<dbReference type="Pfam" id="PF04717">
    <property type="entry name" value="Phage_base_V"/>
    <property type="match status" value="1"/>
</dbReference>
<gene>
    <name evidence="2" type="ORF">H8B09_27005</name>
</gene>
<dbReference type="SUPFAM" id="SSF69255">
    <property type="entry name" value="gp5 N-terminal domain-like"/>
    <property type="match status" value="1"/>
</dbReference>
<feature type="domain" description="Gp5/Type VI secretion system Vgr protein OB-fold" evidence="1">
    <location>
        <begin position="23"/>
        <end position="96"/>
    </location>
</feature>
<dbReference type="InterPro" id="IPR006531">
    <property type="entry name" value="Gp5/Vgr_OB"/>
</dbReference>
<reference evidence="2 3" key="1">
    <citation type="submission" date="2020-09" db="EMBL/GenBank/DDBJ databases">
        <title>Paenibacillus sp. strain PR3 16S rRNA gene Genome sequencing and assembly.</title>
        <authorList>
            <person name="Kim J."/>
        </authorList>
    </citation>
    <scope>NUCLEOTIDE SEQUENCE [LARGE SCALE GENOMIC DNA]</scope>
    <source>
        <strain evidence="2 3">PR3</strain>
    </source>
</reference>
<evidence type="ECO:0000259" key="1">
    <source>
        <dbReference type="Pfam" id="PF04717"/>
    </source>
</evidence>
<dbReference type="InterPro" id="IPR037026">
    <property type="entry name" value="Vgr_OB-fold_dom_sf"/>
</dbReference>
<organism evidence="2 3">
    <name type="scientific">Paenibacillus terricola</name>
    <dbReference type="NCBI Taxonomy" id="2763503"/>
    <lineage>
        <taxon>Bacteria</taxon>
        <taxon>Bacillati</taxon>
        <taxon>Bacillota</taxon>
        <taxon>Bacilli</taxon>
        <taxon>Bacillales</taxon>
        <taxon>Paenibacillaceae</taxon>
        <taxon>Paenibacillus</taxon>
    </lineage>
</organism>
<protein>
    <submittedName>
        <fullName evidence="2">Phage tail protein</fullName>
    </submittedName>
</protein>